<dbReference type="InterPro" id="IPR027897">
    <property type="entry name" value="DUF4559"/>
</dbReference>
<comment type="caution">
    <text evidence="5">The sequence shown here is derived from an EMBL/GenBank/DDBJ whole genome shotgun (WGS) entry which is preliminary data.</text>
</comment>
<dbReference type="PROSITE" id="PS50137">
    <property type="entry name" value="DS_RBD"/>
    <property type="match status" value="1"/>
</dbReference>
<dbReference type="EMBL" id="JAAGNN010000021">
    <property type="protein sequence ID" value="KAF4075093.1"/>
    <property type="molecule type" value="Genomic_DNA"/>
</dbReference>
<dbReference type="Pfam" id="PF15112">
    <property type="entry name" value="DUF4559"/>
    <property type="match status" value="1"/>
</dbReference>
<dbReference type="InterPro" id="IPR014720">
    <property type="entry name" value="dsRBD_dom"/>
</dbReference>
<evidence type="ECO:0000313" key="5">
    <source>
        <dbReference type="EMBL" id="KAF4075093.1"/>
    </source>
</evidence>
<feature type="compositionally biased region" description="Basic and acidic residues" evidence="3">
    <location>
        <begin position="841"/>
        <end position="851"/>
    </location>
</feature>
<dbReference type="GO" id="GO:0003723">
    <property type="term" value="F:RNA binding"/>
    <property type="evidence" value="ECO:0007669"/>
    <property type="project" value="UniProtKB-UniRule"/>
</dbReference>
<keyword evidence="6" id="KW-1185">Reference proteome</keyword>
<dbReference type="Pfam" id="PF00035">
    <property type="entry name" value="dsrm"/>
    <property type="match status" value="1"/>
</dbReference>
<protein>
    <recommendedName>
        <fullName evidence="4">DRBM domain-containing protein</fullName>
    </recommendedName>
</protein>
<dbReference type="Gene3D" id="3.30.160.20">
    <property type="match status" value="4"/>
</dbReference>
<organism evidence="5 6">
    <name type="scientific">Ameiurus melas</name>
    <name type="common">Black bullhead</name>
    <name type="synonym">Silurus melas</name>
    <dbReference type="NCBI Taxonomy" id="219545"/>
    <lineage>
        <taxon>Eukaryota</taxon>
        <taxon>Metazoa</taxon>
        <taxon>Chordata</taxon>
        <taxon>Craniata</taxon>
        <taxon>Vertebrata</taxon>
        <taxon>Euteleostomi</taxon>
        <taxon>Actinopterygii</taxon>
        <taxon>Neopterygii</taxon>
        <taxon>Teleostei</taxon>
        <taxon>Ostariophysi</taxon>
        <taxon>Siluriformes</taxon>
        <taxon>Ictaluridae</taxon>
        <taxon>Ameiurus</taxon>
    </lineage>
</organism>
<dbReference type="PANTHER" id="PTHR35083:SF3">
    <property type="entry name" value="SI:CH211-91P5.3"/>
    <property type="match status" value="1"/>
</dbReference>
<sequence length="1413" mass="160376">MGVSGGVVKTPYKQITAQCLQCPEVSYCRISAETLGLPGRMDSHKRFRDENYKHWLQTAESLYLLRTHIREFVEKETETYHRSLLGKLQDEICTSKCSLYKWSGKPRKFEICEKCEKWKDVILKNHKHKGLDIPWNNCQPHLWRTDKWEVAKVYMLRGIKHHHSFDDFDISAILNFMFHCKHFTIFKGDQYLTKVIAVRNKVMHSPDFRLSKKEMDDSIKTVQELAKILEKDAPTLKNISKEMQQFNVILERCSRQDSQSTSNSKDESLKLLDREQHALKEKIEFLAQCYEKDQDPVLKEELQGMKQFLDQNKDLLENLGPQVNRFNEIQEKVNKHEQDINKLSDRVDQLVNNVPDPVFSGDVLKFKNYLFEEARKRNMPDPEFTDEYEASGYRGIVTVNGLTFRGLQTCNSKRNAHQEVAKIALEHMKSHPEWKEETIETASSISSSTSSSSTVYCGIVTVVLNNQEVVSDGCVQEEEATESAYKKLAYQFGLTSLEACNTFRTAVLEHFQRCNFPKPVELSDRQDDKILCKLQISGPFTFYDKDGSSKKKQAEQQAAKVALQYLSGIINCRSLANAGDNWKGFLKERLDALGLKNPEYDFEIKNVCISQETERSTLSEDDNSHISTTKVISKNDSLQPKNSVTVGQDLPTADTLNAVEFQVTETLDSSPPEMPSQAPKMDSKGTIYYCIVTVVLNNQEVVSDGFVQKEEATESAYRKLAFQFGLTSLEGKTAVLEYFHRCNFPLPREVSVCEDYKIFCKLKLTGAFTFSDKDGSSKKKQAEQQAAKVALKHLSGLFNCSFEAEGSKNDKSLLKERLEALGLKQPVYSFAANREGDTEELDRPTRSEDNSHLSTTKVISKNDSLQPKNSVTMVQDLPTADILTAVEFQVTETLDSSPPEMPSQAPKVDSKGTIYYCIVTVVLNNQEVVSDGCVQEEEATESAYRKLAFQFGLTSVEGNNFRTAVLEHFQRCNFPKPVELSDRQDDKFLCKLQISGPFTFYDKDGSSKKKQAEQQAAMVALQHLSGLFNCSFEAEPGKNYKGLLKERLDALHLQSPVYRYEVKGGVSEEVEGPGTSGDNLHSSCTTAISRNVCLQPKDNVSQDCLVSEAQDASPDTSNKSPKLDYKDINTVLALFLKPPFLTAEPVRTEMIFSGHVDINLDKFTFQNSSEYKAKKDAIRKTYLLLGNALGISTPILDESNASMLVKQHFSQKSLTFPKEVFKDNKCSLNDITYNLVYDGKGTTEAEAKQDALQKALGMQPLLFGFKPKCSTVEETEVQINNLLRTKGQKDLMYSHNHTLYKISVELLFKDYTMENKHQKSKKENRNHLTSRILGLLAVEPEPDTVSLRNCLDDWFKQKNLKQPVFEDTEEAPGQKVMFSVNVSCSNPNWEESMEVAKKKLVDELRERLKYLSD</sequence>
<feature type="domain" description="DRBM" evidence="4">
    <location>
        <begin position="987"/>
        <end position="1026"/>
    </location>
</feature>
<proteinExistence type="predicted"/>
<keyword evidence="1" id="KW-0694">RNA-binding</keyword>
<dbReference type="SMART" id="SM00358">
    <property type="entry name" value="DSRM"/>
    <property type="match status" value="4"/>
</dbReference>
<feature type="coiled-coil region" evidence="2">
    <location>
        <begin position="299"/>
        <end position="353"/>
    </location>
</feature>
<dbReference type="PANTHER" id="PTHR35083">
    <property type="entry name" value="RGD1565685 PROTEIN"/>
    <property type="match status" value="1"/>
</dbReference>
<evidence type="ECO:0000259" key="4">
    <source>
        <dbReference type="PROSITE" id="PS50137"/>
    </source>
</evidence>
<feature type="region of interest" description="Disordered" evidence="3">
    <location>
        <begin position="834"/>
        <end position="853"/>
    </location>
</feature>
<evidence type="ECO:0000256" key="2">
    <source>
        <dbReference type="SAM" id="Coils"/>
    </source>
</evidence>
<evidence type="ECO:0000256" key="3">
    <source>
        <dbReference type="SAM" id="MobiDB-lite"/>
    </source>
</evidence>
<keyword evidence="2" id="KW-0175">Coiled coil</keyword>
<dbReference type="Proteomes" id="UP000593565">
    <property type="component" value="Unassembled WGS sequence"/>
</dbReference>
<name>A0A7J5ZXE5_AMEME</name>
<evidence type="ECO:0000256" key="1">
    <source>
        <dbReference type="PROSITE-ProRule" id="PRU00266"/>
    </source>
</evidence>
<accession>A0A7J5ZXE5</accession>
<evidence type="ECO:0000313" key="6">
    <source>
        <dbReference type="Proteomes" id="UP000593565"/>
    </source>
</evidence>
<reference evidence="5 6" key="1">
    <citation type="submission" date="2020-02" db="EMBL/GenBank/DDBJ databases">
        <title>A chromosome-scale genome assembly of the black bullhead catfish (Ameiurus melas).</title>
        <authorList>
            <person name="Wen M."/>
            <person name="Zham M."/>
            <person name="Cabau C."/>
            <person name="Klopp C."/>
            <person name="Donnadieu C."/>
            <person name="Roques C."/>
            <person name="Bouchez O."/>
            <person name="Lampietro C."/>
            <person name="Jouanno E."/>
            <person name="Herpin A."/>
            <person name="Louis A."/>
            <person name="Berthelot C."/>
            <person name="Parey E."/>
            <person name="Roest-Crollius H."/>
            <person name="Braasch I."/>
            <person name="Postlethwait J."/>
            <person name="Robinson-Rechavi M."/>
            <person name="Echchiki A."/>
            <person name="Begum T."/>
            <person name="Montfort J."/>
            <person name="Schartl M."/>
            <person name="Bobe J."/>
            <person name="Guiguen Y."/>
        </authorList>
    </citation>
    <scope>NUCLEOTIDE SEQUENCE [LARGE SCALE GENOMIC DNA]</scope>
    <source>
        <strain evidence="5">M_S1</strain>
        <tissue evidence="5">Blood</tissue>
    </source>
</reference>
<dbReference type="SUPFAM" id="SSF54768">
    <property type="entry name" value="dsRNA-binding domain-like"/>
    <property type="match status" value="2"/>
</dbReference>
<gene>
    <name evidence="5" type="ORF">AMELA_G00230700</name>
</gene>